<comment type="caution">
    <text evidence="1">The sequence shown here is derived from an EMBL/GenBank/DDBJ whole genome shotgun (WGS) entry which is preliminary data.</text>
</comment>
<keyword evidence="2" id="KW-1185">Reference proteome</keyword>
<proteinExistence type="predicted"/>
<name>A0A2W1MXC5_9FLAO</name>
<evidence type="ECO:0008006" key="3">
    <source>
        <dbReference type="Google" id="ProtNLM"/>
    </source>
</evidence>
<accession>A0A2W1MXC5</accession>
<sequence length="265" mass="30079">MKINPNILVLTICTFSLLACKKDQAEIAAFNKNCSCAEEVSAEFLIENVSNFSNYSVDTDSCHAGRNIRFTAIEENANYTWYIGAEVLTERSFVRFFPTDLAGQSIPISLKVEKTPNTICLPYDDGLDSTERFLGIADPYNSFDFYNTPQPQWEGTFRMKEEGGKDSVDIKVYLGEGRNTLGEPFQDLLIFENLRGTNDSLQFQTGAAFYNIILTNGNAIGVGCLDDGYFKRFYQNNTYEIFLPKEETEYCSNRKTYHLKGRKIN</sequence>
<protein>
    <recommendedName>
        <fullName evidence="3">Lipoprotein</fullName>
    </recommendedName>
</protein>
<dbReference type="Proteomes" id="UP000249248">
    <property type="component" value="Unassembled WGS sequence"/>
</dbReference>
<evidence type="ECO:0000313" key="1">
    <source>
        <dbReference type="EMBL" id="PZE15820.1"/>
    </source>
</evidence>
<reference evidence="1 2" key="1">
    <citation type="submission" date="2018-06" db="EMBL/GenBank/DDBJ databases">
        <title>The draft genome sequence of Crocinitomix sp. SM1701.</title>
        <authorList>
            <person name="Zhang X."/>
        </authorList>
    </citation>
    <scope>NUCLEOTIDE SEQUENCE [LARGE SCALE GENOMIC DNA]</scope>
    <source>
        <strain evidence="1 2">SM1701</strain>
    </source>
</reference>
<gene>
    <name evidence="1" type="ORF">DNU06_16235</name>
</gene>
<dbReference type="PROSITE" id="PS51257">
    <property type="entry name" value="PROKAR_LIPOPROTEIN"/>
    <property type="match status" value="1"/>
</dbReference>
<evidence type="ECO:0000313" key="2">
    <source>
        <dbReference type="Proteomes" id="UP000249248"/>
    </source>
</evidence>
<organism evidence="1 2">
    <name type="scientific">Putridiphycobacter roseus</name>
    <dbReference type="NCBI Taxonomy" id="2219161"/>
    <lineage>
        <taxon>Bacteria</taxon>
        <taxon>Pseudomonadati</taxon>
        <taxon>Bacteroidota</taxon>
        <taxon>Flavobacteriia</taxon>
        <taxon>Flavobacteriales</taxon>
        <taxon>Crocinitomicaceae</taxon>
        <taxon>Putridiphycobacter</taxon>
    </lineage>
</organism>
<dbReference type="AlphaFoldDB" id="A0A2W1MXC5"/>
<dbReference type="EMBL" id="QKSB01000016">
    <property type="protein sequence ID" value="PZE15820.1"/>
    <property type="molecule type" value="Genomic_DNA"/>
</dbReference>